<dbReference type="Pfam" id="PF08276">
    <property type="entry name" value="PAN_2"/>
    <property type="match status" value="1"/>
</dbReference>
<feature type="binding site" evidence="6">
    <location>
        <position position="557"/>
    </location>
    <ligand>
        <name>ATP</name>
        <dbReference type="ChEBI" id="CHEBI:30616"/>
    </ligand>
</feature>
<evidence type="ECO:0000256" key="4">
    <source>
        <dbReference type="ARBA" id="ARBA00023035"/>
    </source>
</evidence>
<keyword evidence="6" id="KW-0547">Nucleotide-binding</keyword>
<feature type="non-terminal residue" evidence="12">
    <location>
        <position position="559"/>
    </location>
</feature>
<organism evidence="12">
    <name type="scientific">Anthurium amnicola</name>
    <dbReference type="NCBI Taxonomy" id="1678845"/>
    <lineage>
        <taxon>Eukaryota</taxon>
        <taxon>Viridiplantae</taxon>
        <taxon>Streptophyta</taxon>
        <taxon>Embryophyta</taxon>
        <taxon>Tracheophyta</taxon>
        <taxon>Spermatophyta</taxon>
        <taxon>Magnoliopsida</taxon>
        <taxon>Liliopsida</taxon>
        <taxon>Araceae</taxon>
        <taxon>Pothoideae</taxon>
        <taxon>Potheae</taxon>
        <taxon>Anthurium</taxon>
    </lineage>
</organism>
<dbReference type="PROSITE" id="PS50927">
    <property type="entry name" value="BULB_LECTIN"/>
    <property type="match status" value="1"/>
</dbReference>
<feature type="transmembrane region" description="Helical" evidence="7">
    <location>
        <begin position="441"/>
        <end position="463"/>
    </location>
</feature>
<dbReference type="GO" id="GO:0004672">
    <property type="term" value="F:protein kinase activity"/>
    <property type="evidence" value="ECO:0007669"/>
    <property type="project" value="InterPro"/>
</dbReference>
<dbReference type="AlphaFoldDB" id="A0A1D1YXD0"/>
<dbReference type="InterPro" id="IPR003609">
    <property type="entry name" value="Pan_app"/>
</dbReference>
<evidence type="ECO:0000256" key="1">
    <source>
        <dbReference type="ARBA" id="ARBA00022546"/>
    </source>
</evidence>
<keyword evidence="6" id="KW-0067">ATP-binding</keyword>
<dbReference type="GO" id="GO:0005524">
    <property type="term" value="F:ATP binding"/>
    <property type="evidence" value="ECO:0007669"/>
    <property type="project" value="UniProtKB-UniRule"/>
</dbReference>
<keyword evidence="5" id="KW-1015">Disulfide bond</keyword>
<evidence type="ECO:0000259" key="10">
    <source>
        <dbReference type="PROSITE" id="PS50927"/>
    </source>
</evidence>
<evidence type="ECO:0000256" key="2">
    <source>
        <dbReference type="ARBA" id="ARBA00022729"/>
    </source>
</evidence>
<keyword evidence="12" id="KW-0808">Transferase</keyword>
<dbReference type="CDD" id="cd01098">
    <property type="entry name" value="PAN_AP_plant"/>
    <property type="match status" value="1"/>
</dbReference>
<name>A0A1D1YXD0_9ARAE</name>
<evidence type="ECO:0000313" key="12">
    <source>
        <dbReference type="EMBL" id="JAT59290.1"/>
    </source>
</evidence>
<sequence length="559" mass="60538">MGCRATRSLASPLLFSLSFLFLAAASHGQDTLTQVKSLQDGQTLVSLGRVFELGFFTPPGANSSLRYVGVWYYGLRPLALIWVANRNNPVLGSSGKITISIDGNMEVLDGGGGRRWSTNESFPPAPPAGASAVLQLVDTGNLFLNASEGGTVRWQSFEHPTDTFLPGMRVPLDKATGRGLRFRSWRSESDPAEGNYSLGLDPAGSGQVFIWGGETPRWRSGVLSGGMFTGIRVKPLAFYGWNLDDLGGEVGEMVLTFRPFNASLIRFALQWDGRVNAAVLDSRTGGWRTAILEPDGVCDLYNRCGANAVCVAGAVGACECLKGFQPRVTGEWKAGNWSGGCARRTPVRCERNATVAGEEDGFWVVKGVKLPDLARWRVADEGECEGSCQGICSCTAYAYTADLGCLTWTGALVDVEQFPDGGIDLHLKLAGSEFANKNKGWMVLLITALLVVVVFLLGSYLWWKCRAKIRDWWKKSGNSEILLLNRGHGSAVPPEFVDPTQFVDQTKDGKCSELPFFSFESIAAATENFSKSNKLGQGGFGHVYKGILPDGREIAVKRL</sequence>
<evidence type="ECO:0000259" key="9">
    <source>
        <dbReference type="PROSITE" id="PS50011"/>
    </source>
</evidence>
<reference evidence="12" key="1">
    <citation type="submission" date="2015-07" db="EMBL/GenBank/DDBJ databases">
        <title>Transcriptome Assembly of Anthurium amnicola.</title>
        <authorList>
            <person name="Suzuki J."/>
        </authorList>
    </citation>
    <scope>NUCLEOTIDE SEQUENCE</scope>
</reference>
<feature type="signal peptide" evidence="8">
    <location>
        <begin position="1"/>
        <end position="28"/>
    </location>
</feature>
<dbReference type="GO" id="GO:0005537">
    <property type="term" value="F:D-mannose binding"/>
    <property type="evidence" value="ECO:0007669"/>
    <property type="project" value="UniProtKB-KW"/>
</dbReference>
<dbReference type="InterPro" id="IPR011009">
    <property type="entry name" value="Kinase-like_dom_sf"/>
</dbReference>
<dbReference type="PROSITE" id="PS50011">
    <property type="entry name" value="PROTEIN_KINASE_DOM"/>
    <property type="match status" value="1"/>
</dbReference>
<dbReference type="Pfam" id="PF00954">
    <property type="entry name" value="S_locus_glycop"/>
    <property type="match status" value="1"/>
</dbReference>
<keyword evidence="12" id="KW-0418">Kinase</keyword>
<dbReference type="InterPro" id="IPR001480">
    <property type="entry name" value="Bulb-type_lectin_dom"/>
</dbReference>
<dbReference type="SMART" id="SM00108">
    <property type="entry name" value="B_lectin"/>
    <property type="match status" value="1"/>
</dbReference>
<dbReference type="GO" id="GO:0048544">
    <property type="term" value="P:recognition of pollen"/>
    <property type="evidence" value="ECO:0007669"/>
    <property type="project" value="InterPro"/>
</dbReference>
<dbReference type="SMART" id="SM00473">
    <property type="entry name" value="PAN_AP"/>
    <property type="match status" value="1"/>
</dbReference>
<feature type="chain" id="PRO_5008900579" evidence="8">
    <location>
        <begin position="29"/>
        <end position="559"/>
    </location>
</feature>
<feature type="domain" description="Protein kinase" evidence="9">
    <location>
        <begin position="529"/>
        <end position="559"/>
    </location>
</feature>
<dbReference type="PROSITE" id="PS50948">
    <property type="entry name" value="PAN"/>
    <property type="match status" value="1"/>
</dbReference>
<gene>
    <name evidence="12" type="primary">B120_4</name>
    <name evidence="12" type="ORF">g.126876</name>
</gene>
<keyword evidence="2 8" id="KW-0732">Signal</keyword>
<dbReference type="InterPro" id="IPR000719">
    <property type="entry name" value="Prot_kinase_dom"/>
</dbReference>
<dbReference type="PANTHER" id="PTHR32444:SF242">
    <property type="entry name" value="G-TYPE LECTIN S-RECEPTOR-LIKE SERINE_THREONINE-PROTEIN KINASE RKS1"/>
    <property type="match status" value="1"/>
</dbReference>
<dbReference type="PANTHER" id="PTHR32444">
    <property type="entry name" value="BULB-TYPE LECTIN DOMAIN-CONTAINING PROTEIN"/>
    <property type="match status" value="1"/>
</dbReference>
<evidence type="ECO:0000256" key="6">
    <source>
        <dbReference type="PROSITE-ProRule" id="PRU10141"/>
    </source>
</evidence>
<keyword evidence="7" id="KW-0812">Transmembrane</keyword>
<dbReference type="Pfam" id="PF01453">
    <property type="entry name" value="B_lectin"/>
    <property type="match status" value="1"/>
</dbReference>
<keyword evidence="7" id="KW-0472">Membrane</keyword>
<dbReference type="EMBL" id="GDJX01008646">
    <property type="protein sequence ID" value="JAT59290.1"/>
    <property type="molecule type" value="Transcribed_RNA"/>
</dbReference>
<dbReference type="InterPro" id="IPR036426">
    <property type="entry name" value="Bulb-type_lectin_dom_sf"/>
</dbReference>
<dbReference type="SUPFAM" id="SSF56112">
    <property type="entry name" value="Protein kinase-like (PK-like)"/>
    <property type="match status" value="1"/>
</dbReference>
<dbReference type="CDD" id="cd00028">
    <property type="entry name" value="B_lectin"/>
    <property type="match status" value="1"/>
</dbReference>
<keyword evidence="12" id="KW-0675">Receptor</keyword>
<feature type="domain" description="Bulb-type lectin" evidence="10">
    <location>
        <begin position="29"/>
        <end position="157"/>
    </location>
</feature>
<dbReference type="InterPro" id="IPR000858">
    <property type="entry name" value="S_locus_glycoprot_dom"/>
</dbReference>
<keyword evidence="1" id="KW-0348">Hemagglutinin</keyword>
<evidence type="ECO:0000256" key="3">
    <source>
        <dbReference type="ARBA" id="ARBA00022737"/>
    </source>
</evidence>
<dbReference type="PROSITE" id="PS00107">
    <property type="entry name" value="PROTEIN_KINASE_ATP"/>
    <property type="match status" value="1"/>
</dbReference>
<dbReference type="GO" id="GO:0051707">
    <property type="term" value="P:response to other organism"/>
    <property type="evidence" value="ECO:0007669"/>
    <property type="project" value="UniProtKB-ARBA"/>
</dbReference>
<evidence type="ECO:0000259" key="11">
    <source>
        <dbReference type="PROSITE" id="PS50948"/>
    </source>
</evidence>
<proteinExistence type="predicted"/>
<protein>
    <submittedName>
        <fullName evidence="12">G-type lectin S-receptor-like serine/threonine-protein kinase B120</fullName>
    </submittedName>
</protein>
<accession>A0A1D1YXD0</accession>
<dbReference type="Gene3D" id="3.30.200.20">
    <property type="entry name" value="Phosphorylase Kinase, domain 1"/>
    <property type="match status" value="1"/>
</dbReference>
<evidence type="ECO:0000256" key="5">
    <source>
        <dbReference type="ARBA" id="ARBA00023157"/>
    </source>
</evidence>
<dbReference type="Gene3D" id="2.90.10.10">
    <property type="entry name" value="Bulb-type lectin domain"/>
    <property type="match status" value="1"/>
</dbReference>
<evidence type="ECO:0000256" key="7">
    <source>
        <dbReference type="SAM" id="Phobius"/>
    </source>
</evidence>
<keyword evidence="4" id="KW-0465">Mannose-binding</keyword>
<keyword evidence="7" id="KW-1133">Transmembrane helix</keyword>
<dbReference type="SUPFAM" id="SSF51110">
    <property type="entry name" value="alpha-D-mannose-specific plant lectins"/>
    <property type="match status" value="1"/>
</dbReference>
<keyword evidence="3" id="KW-0677">Repeat</keyword>
<keyword evidence="12" id="KW-0430">Lectin</keyword>
<evidence type="ECO:0000256" key="8">
    <source>
        <dbReference type="SAM" id="SignalP"/>
    </source>
</evidence>
<dbReference type="InterPro" id="IPR017441">
    <property type="entry name" value="Protein_kinase_ATP_BS"/>
</dbReference>
<feature type="domain" description="Apple" evidence="11">
    <location>
        <begin position="349"/>
        <end position="430"/>
    </location>
</feature>